<name>A0A367ITH8_RHIST</name>
<dbReference type="InterPro" id="IPR000719">
    <property type="entry name" value="Prot_kinase_dom"/>
</dbReference>
<dbReference type="PROSITE" id="PS00108">
    <property type="entry name" value="PROTEIN_KINASE_ST"/>
    <property type="match status" value="1"/>
</dbReference>
<sequence length="466" mass="53099">MSIITKPQRKEAHWNSIAPEPSIPSTEPFNNPRRISFKKLIRLSSLFPNNNSNTSSPLKTPPLDQPAERRKDVHSDKSLEESNPQRLGRSIGDFIASPASWTKRHFTTPDPLSTQVPRLREKYGNYIKLEKKCDAKATGATNRHNIASGATAVIRLVKSPKDDKIYAVKEFLKKKHQEDARDYLKRINSEYCISKTVTGHRHVADTLDLVLDDQDRWCTVMEYYEGGDLFNLVYKKRWLPSIECDCLFKQLLLGIQHLHKLGIAHRDIKPENLMLTRGGTLKITDFGVADVVQTCFEEKMHDCRKWCGSEPFWSPEVWRIKNGDDGYDGQALDIWSAAVTYFCIRQLKYPFHCAFYNENPSKVLGPVDAVFGSPANVAANASDGGDPEYGLFIQQREKDPMEADLWAKYNINGYDVRECMSGMMDPNPHTRWKIDQAVNSNWMQQAELCDDGLLPDGSCHTHSLFC</sequence>
<evidence type="ECO:0000313" key="5">
    <source>
        <dbReference type="EMBL" id="RCH80987.1"/>
    </source>
</evidence>
<dbReference type="InterPro" id="IPR011009">
    <property type="entry name" value="Kinase-like_dom_sf"/>
</dbReference>
<dbReference type="PANTHER" id="PTHR24346:SF30">
    <property type="entry name" value="MATERNAL EMBRYONIC LEUCINE ZIPPER KINASE"/>
    <property type="match status" value="1"/>
</dbReference>
<evidence type="ECO:0000256" key="2">
    <source>
        <dbReference type="ARBA" id="ARBA00022840"/>
    </source>
</evidence>
<dbReference type="OrthoDB" id="4062651at2759"/>
<keyword evidence="6" id="KW-1185">Reference proteome</keyword>
<dbReference type="Proteomes" id="UP000253551">
    <property type="component" value="Unassembled WGS sequence"/>
</dbReference>
<dbReference type="SMART" id="SM00220">
    <property type="entry name" value="S_TKc"/>
    <property type="match status" value="1"/>
</dbReference>
<evidence type="ECO:0000256" key="1">
    <source>
        <dbReference type="ARBA" id="ARBA00022741"/>
    </source>
</evidence>
<feature type="region of interest" description="Disordered" evidence="3">
    <location>
        <begin position="1"/>
        <end position="31"/>
    </location>
</feature>
<proteinExistence type="predicted"/>
<dbReference type="PANTHER" id="PTHR24346">
    <property type="entry name" value="MAP/MICROTUBULE AFFINITY-REGULATING KINASE"/>
    <property type="match status" value="1"/>
</dbReference>
<evidence type="ECO:0000313" key="6">
    <source>
        <dbReference type="Proteomes" id="UP000253551"/>
    </source>
</evidence>
<dbReference type="SUPFAM" id="SSF56112">
    <property type="entry name" value="Protein kinase-like (PK-like)"/>
    <property type="match status" value="1"/>
</dbReference>
<dbReference type="Gene3D" id="3.30.200.20">
    <property type="entry name" value="Phosphorylase Kinase, domain 1"/>
    <property type="match status" value="1"/>
</dbReference>
<dbReference type="PROSITE" id="PS50011">
    <property type="entry name" value="PROTEIN_KINASE_DOM"/>
    <property type="match status" value="1"/>
</dbReference>
<dbReference type="GO" id="GO:0005737">
    <property type="term" value="C:cytoplasm"/>
    <property type="evidence" value="ECO:0007669"/>
    <property type="project" value="TreeGrafter"/>
</dbReference>
<evidence type="ECO:0000256" key="3">
    <source>
        <dbReference type="SAM" id="MobiDB-lite"/>
    </source>
</evidence>
<gene>
    <name evidence="5" type="primary">SAT4_5</name>
    <name evidence="5" type="ORF">CU098_005628</name>
</gene>
<comment type="caution">
    <text evidence="5">The sequence shown here is derived from an EMBL/GenBank/DDBJ whole genome shotgun (WGS) entry which is preliminary data.</text>
</comment>
<feature type="domain" description="Protein kinase" evidence="4">
    <location>
        <begin position="140"/>
        <end position="443"/>
    </location>
</feature>
<keyword evidence="1" id="KW-0547">Nucleotide-binding</keyword>
<reference evidence="5 6" key="1">
    <citation type="journal article" date="2018" name="G3 (Bethesda)">
        <title>Phylogenetic and Phylogenomic Definition of Rhizopus Species.</title>
        <authorList>
            <person name="Gryganskyi A.P."/>
            <person name="Golan J."/>
            <person name="Dolatabadi S."/>
            <person name="Mondo S."/>
            <person name="Robb S."/>
            <person name="Idnurm A."/>
            <person name="Muszewska A."/>
            <person name="Steczkiewicz K."/>
            <person name="Masonjones S."/>
            <person name="Liao H.L."/>
            <person name="Gajdeczka M.T."/>
            <person name="Anike F."/>
            <person name="Vuek A."/>
            <person name="Anishchenko I.M."/>
            <person name="Voigt K."/>
            <person name="de Hoog G.S."/>
            <person name="Smith M.E."/>
            <person name="Heitman J."/>
            <person name="Vilgalys R."/>
            <person name="Stajich J.E."/>
        </authorList>
    </citation>
    <scope>NUCLEOTIDE SEQUENCE [LARGE SCALE GENOMIC DNA]</scope>
    <source>
        <strain evidence="5 6">LSU 92-RS-03</strain>
    </source>
</reference>
<protein>
    <submittedName>
        <fullName evidence="5">Serine/threonine-protein kinase HAL4/sat4</fullName>
    </submittedName>
</protein>
<dbReference type="STRING" id="4846.A0A367ITH8"/>
<feature type="region of interest" description="Disordered" evidence="3">
    <location>
        <begin position="48"/>
        <end position="91"/>
    </location>
</feature>
<dbReference type="Gene3D" id="1.10.510.10">
    <property type="entry name" value="Transferase(Phosphotransferase) domain 1"/>
    <property type="match status" value="1"/>
</dbReference>
<feature type="compositionally biased region" description="Basic and acidic residues" evidence="3">
    <location>
        <begin position="66"/>
        <end position="80"/>
    </location>
</feature>
<keyword evidence="5" id="KW-0418">Kinase</keyword>
<keyword evidence="2" id="KW-0067">ATP-binding</keyword>
<dbReference type="GO" id="GO:0035556">
    <property type="term" value="P:intracellular signal transduction"/>
    <property type="evidence" value="ECO:0007669"/>
    <property type="project" value="TreeGrafter"/>
</dbReference>
<dbReference type="AlphaFoldDB" id="A0A367ITH8"/>
<keyword evidence="5" id="KW-0808">Transferase</keyword>
<accession>A0A367ITH8</accession>
<dbReference type="Pfam" id="PF00069">
    <property type="entry name" value="Pkinase"/>
    <property type="match status" value="1"/>
</dbReference>
<dbReference type="GO" id="GO:0004674">
    <property type="term" value="F:protein serine/threonine kinase activity"/>
    <property type="evidence" value="ECO:0007669"/>
    <property type="project" value="TreeGrafter"/>
</dbReference>
<evidence type="ECO:0000259" key="4">
    <source>
        <dbReference type="PROSITE" id="PS50011"/>
    </source>
</evidence>
<dbReference type="GO" id="GO:0005524">
    <property type="term" value="F:ATP binding"/>
    <property type="evidence" value="ECO:0007669"/>
    <property type="project" value="UniProtKB-KW"/>
</dbReference>
<feature type="compositionally biased region" description="Polar residues" evidence="3">
    <location>
        <begin position="48"/>
        <end position="58"/>
    </location>
</feature>
<dbReference type="EMBL" id="PJQM01005724">
    <property type="protein sequence ID" value="RCH80987.1"/>
    <property type="molecule type" value="Genomic_DNA"/>
</dbReference>
<dbReference type="InterPro" id="IPR008271">
    <property type="entry name" value="Ser/Thr_kinase_AS"/>
</dbReference>
<organism evidence="5 6">
    <name type="scientific">Rhizopus stolonifer</name>
    <name type="common">Rhizopus nigricans</name>
    <dbReference type="NCBI Taxonomy" id="4846"/>
    <lineage>
        <taxon>Eukaryota</taxon>
        <taxon>Fungi</taxon>
        <taxon>Fungi incertae sedis</taxon>
        <taxon>Mucoromycota</taxon>
        <taxon>Mucoromycotina</taxon>
        <taxon>Mucoromycetes</taxon>
        <taxon>Mucorales</taxon>
        <taxon>Mucorineae</taxon>
        <taxon>Rhizopodaceae</taxon>
        <taxon>Rhizopus</taxon>
    </lineage>
</organism>